<comment type="caution">
    <text evidence="4">The sequence shown here is derived from an EMBL/GenBank/DDBJ whole genome shotgun (WGS) entry which is preliminary data.</text>
</comment>
<proteinExistence type="inferred from homology"/>
<dbReference type="PANTHER" id="PTHR19307">
    <property type="entry name" value="TUMOR PROTEIN D52"/>
    <property type="match status" value="1"/>
</dbReference>
<feature type="region of interest" description="Disordered" evidence="3">
    <location>
        <begin position="101"/>
        <end position="178"/>
    </location>
</feature>
<dbReference type="OrthoDB" id="10000687at2759"/>
<dbReference type="PANTHER" id="PTHR19307:SF14">
    <property type="entry name" value="TUMOR PROTEIN D52"/>
    <property type="match status" value="1"/>
</dbReference>
<gene>
    <name evidence="4" type="ORF">FBUS_08162</name>
</gene>
<evidence type="ECO:0000256" key="3">
    <source>
        <dbReference type="SAM" id="MobiDB-lite"/>
    </source>
</evidence>
<evidence type="ECO:0000313" key="4">
    <source>
        <dbReference type="EMBL" id="KAA0195762.1"/>
    </source>
</evidence>
<dbReference type="EMBL" id="LUCM01003461">
    <property type="protein sequence ID" value="KAA0195762.1"/>
    <property type="molecule type" value="Genomic_DNA"/>
</dbReference>
<dbReference type="InterPro" id="IPR007327">
    <property type="entry name" value="TPD52"/>
</dbReference>
<protein>
    <submittedName>
        <fullName evidence="4">Uncharacterized protein</fullName>
    </submittedName>
</protein>
<organism evidence="4 5">
    <name type="scientific">Fasciolopsis buskii</name>
    <dbReference type="NCBI Taxonomy" id="27845"/>
    <lineage>
        <taxon>Eukaryota</taxon>
        <taxon>Metazoa</taxon>
        <taxon>Spiralia</taxon>
        <taxon>Lophotrochozoa</taxon>
        <taxon>Platyhelminthes</taxon>
        <taxon>Trematoda</taxon>
        <taxon>Digenea</taxon>
        <taxon>Plagiorchiida</taxon>
        <taxon>Echinostomata</taxon>
        <taxon>Echinostomatoidea</taxon>
        <taxon>Fasciolidae</taxon>
        <taxon>Fasciolopsis</taxon>
    </lineage>
</organism>
<accession>A0A8E0RYS9</accession>
<reference evidence="4" key="1">
    <citation type="submission" date="2019-05" db="EMBL/GenBank/DDBJ databases">
        <title>Annotation for the trematode Fasciolopsis buski.</title>
        <authorList>
            <person name="Choi Y.-J."/>
        </authorList>
    </citation>
    <scope>NUCLEOTIDE SEQUENCE</scope>
    <source>
        <strain evidence="4">HT</strain>
        <tissue evidence="4">Whole worm</tissue>
    </source>
</reference>
<evidence type="ECO:0000256" key="1">
    <source>
        <dbReference type="ARBA" id="ARBA00005702"/>
    </source>
</evidence>
<keyword evidence="5" id="KW-1185">Reference proteome</keyword>
<evidence type="ECO:0000256" key="2">
    <source>
        <dbReference type="ARBA" id="ARBA00023054"/>
    </source>
</evidence>
<dbReference type="GO" id="GO:0005737">
    <property type="term" value="C:cytoplasm"/>
    <property type="evidence" value="ECO:0007669"/>
    <property type="project" value="TreeGrafter"/>
</dbReference>
<sequence length="178" mass="19990">IEEEIQTLRQVLLAKFRRQQFLKRQLGITVISELRDDINRGVDTIRTSDAFQKTTAAVKTAKEKTSAVLYDKWNYLKQTNAFKSFEGKLESAYSSVRDQIVEPRSSPPPQTAYSLDGNGGSHVDTSLNRNPVSIEELDAEYLSSDHRSVTESAAASTVGAGDQRRQSKQDRSPRKKIK</sequence>
<keyword evidence="2" id="KW-0175">Coiled coil</keyword>
<feature type="compositionally biased region" description="Basic and acidic residues" evidence="3">
    <location>
        <begin position="162"/>
        <end position="172"/>
    </location>
</feature>
<name>A0A8E0RYS9_9TREM</name>
<dbReference type="Proteomes" id="UP000728185">
    <property type="component" value="Unassembled WGS sequence"/>
</dbReference>
<comment type="similarity">
    <text evidence="1">Belongs to the TPD52 family.</text>
</comment>
<dbReference type="Pfam" id="PF04201">
    <property type="entry name" value="TPD52"/>
    <property type="match status" value="1"/>
</dbReference>
<dbReference type="AlphaFoldDB" id="A0A8E0RYS9"/>
<feature type="non-terminal residue" evidence="4">
    <location>
        <position position="1"/>
    </location>
</feature>
<evidence type="ECO:0000313" key="5">
    <source>
        <dbReference type="Proteomes" id="UP000728185"/>
    </source>
</evidence>